<reference evidence="10 11" key="1">
    <citation type="submission" date="2017-09" db="EMBL/GenBank/DDBJ databases">
        <title>Depth-based differentiation of microbial function through sediment-hosted aquifers and enrichment of novel symbionts in the deep terrestrial subsurface.</title>
        <authorList>
            <person name="Probst A.J."/>
            <person name="Ladd B."/>
            <person name="Jarett J.K."/>
            <person name="Geller-Mcgrath D.E."/>
            <person name="Sieber C.M."/>
            <person name="Emerson J.B."/>
            <person name="Anantharaman K."/>
            <person name="Thomas B.C."/>
            <person name="Malmstrom R."/>
            <person name="Stieglmeier M."/>
            <person name="Klingl A."/>
            <person name="Woyke T."/>
            <person name="Ryan C.M."/>
            <person name="Banfield J.F."/>
        </authorList>
    </citation>
    <scope>NUCLEOTIDE SEQUENCE [LARGE SCALE GENOMIC DNA]</scope>
    <source>
        <strain evidence="10">CG22_combo_CG10-13_8_21_14_all_34_12</strain>
    </source>
</reference>
<evidence type="ECO:0000313" key="10">
    <source>
        <dbReference type="EMBL" id="PIP63528.1"/>
    </source>
</evidence>
<protein>
    <recommendedName>
        <fullName evidence="9">ArnT-like N-terminal domain-containing protein</fullName>
    </recommendedName>
</protein>
<gene>
    <name evidence="10" type="ORF">COW97_02005</name>
</gene>
<name>A0A2H0C2G4_9BACT</name>
<accession>A0A2H0C2G4</accession>
<evidence type="ECO:0000256" key="3">
    <source>
        <dbReference type="ARBA" id="ARBA00022676"/>
    </source>
</evidence>
<keyword evidence="2" id="KW-1003">Cell membrane</keyword>
<keyword evidence="4" id="KW-0808">Transferase</keyword>
<feature type="transmembrane region" description="Helical" evidence="8">
    <location>
        <begin position="285"/>
        <end position="303"/>
    </location>
</feature>
<comment type="caution">
    <text evidence="10">The sequence shown here is derived from an EMBL/GenBank/DDBJ whole genome shotgun (WGS) entry which is preliminary data.</text>
</comment>
<keyword evidence="5 8" id="KW-0812">Transmembrane</keyword>
<evidence type="ECO:0000256" key="6">
    <source>
        <dbReference type="ARBA" id="ARBA00022989"/>
    </source>
</evidence>
<evidence type="ECO:0000256" key="1">
    <source>
        <dbReference type="ARBA" id="ARBA00004651"/>
    </source>
</evidence>
<feature type="transmembrane region" description="Helical" evidence="8">
    <location>
        <begin position="337"/>
        <end position="355"/>
    </location>
</feature>
<evidence type="ECO:0000256" key="8">
    <source>
        <dbReference type="SAM" id="Phobius"/>
    </source>
</evidence>
<feature type="transmembrane region" description="Helical" evidence="8">
    <location>
        <begin position="6"/>
        <end position="22"/>
    </location>
</feature>
<dbReference type="EMBL" id="PCTC01000042">
    <property type="protein sequence ID" value="PIP63528.1"/>
    <property type="molecule type" value="Genomic_DNA"/>
</dbReference>
<dbReference type="InterPro" id="IPR050297">
    <property type="entry name" value="LipidA_mod_glycosyltrf_83"/>
</dbReference>
<dbReference type="GO" id="GO:0005886">
    <property type="term" value="C:plasma membrane"/>
    <property type="evidence" value="ECO:0007669"/>
    <property type="project" value="UniProtKB-SubCell"/>
</dbReference>
<feature type="transmembrane region" description="Helical" evidence="8">
    <location>
        <begin position="185"/>
        <end position="206"/>
    </location>
</feature>
<proteinExistence type="predicted"/>
<feature type="transmembrane region" description="Helical" evidence="8">
    <location>
        <begin position="226"/>
        <end position="244"/>
    </location>
</feature>
<dbReference type="GO" id="GO:0006493">
    <property type="term" value="P:protein O-linked glycosylation"/>
    <property type="evidence" value="ECO:0007669"/>
    <property type="project" value="InterPro"/>
</dbReference>
<evidence type="ECO:0000256" key="4">
    <source>
        <dbReference type="ARBA" id="ARBA00022679"/>
    </source>
</evidence>
<dbReference type="GO" id="GO:0000030">
    <property type="term" value="F:mannosyltransferase activity"/>
    <property type="evidence" value="ECO:0007669"/>
    <property type="project" value="InterPro"/>
</dbReference>
<feature type="domain" description="ArnT-like N-terminal" evidence="9">
    <location>
        <begin position="12"/>
        <end position="226"/>
    </location>
</feature>
<sequence>MKKLDYFILFFVLIIAFVFRLYKINIPLADLHSWRQSDTAAVARNYVKNGIDLFHPVYDDLSNVQSGIINPQGYRMVEFPIYNAIIAVLFKAFPVFTIEIWGRLTTIIFSLIIISIVYYLSLKESSRTTAIFGSLTYAIFPFFVFFSRVILPETTALAFSMLAIFFFYLNAEYKIKGFKSIIYHLASSILFACALLIKPTIIFYLLPIIVLFYRKYKLNLIKKLDFYLYFIITLIPLVYWRMYIKNFPEGIPYSDWLFTSANTAQGLKSILFRPSFFRWIFFERINNLILGGYLTLFFVLGIIIKQKKYLLISFVFSALAYIFVFQGGNLQHEYYQTLILPVFAIMIGLGGNFVFEHKKDFINQIFVSILVFSIFVFSFYFSYFKVADYYIYSQELVQEANIISSLTEPDDKIVTDRTGDTTLLYLSDRRGAPSIFRDPIDLKKLGYKYLITSSEGEINIMKPDFDIVFENEKFTLFKL</sequence>
<dbReference type="GO" id="GO:0009103">
    <property type="term" value="P:lipopolysaccharide biosynthetic process"/>
    <property type="evidence" value="ECO:0007669"/>
    <property type="project" value="UniProtKB-ARBA"/>
</dbReference>
<dbReference type="Pfam" id="PF02366">
    <property type="entry name" value="PMT"/>
    <property type="match status" value="1"/>
</dbReference>
<dbReference type="GO" id="GO:0016763">
    <property type="term" value="F:pentosyltransferase activity"/>
    <property type="evidence" value="ECO:0007669"/>
    <property type="project" value="TreeGrafter"/>
</dbReference>
<feature type="transmembrane region" description="Helical" evidence="8">
    <location>
        <begin position="361"/>
        <end position="383"/>
    </location>
</feature>
<evidence type="ECO:0000256" key="2">
    <source>
        <dbReference type="ARBA" id="ARBA00022475"/>
    </source>
</evidence>
<feature type="transmembrane region" description="Helical" evidence="8">
    <location>
        <begin position="104"/>
        <end position="122"/>
    </location>
</feature>
<dbReference type="InterPro" id="IPR003342">
    <property type="entry name" value="ArnT-like_N"/>
</dbReference>
<feature type="transmembrane region" description="Helical" evidence="8">
    <location>
        <begin position="129"/>
        <end position="150"/>
    </location>
</feature>
<keyword evidence="3" id="KW-0328">Glycosyltransferase</keyword>
<comment type="subcellular location">
    <subcellularLocation>
        <location evidence="1">Cell membrane</location>
        <topology evidence="1">Multi-pass membrane protein</topology>
    </subcellularLocation>
</comment>
<dbReference type="PANTHER" id="PTHR33908">
    <property type="entry name" value="MANNOSYLTRANSFERASE YKCB-RELATED"/>
    <property type="match status" value="1"/>
</dbReference>
<evidence type="ECO:0000256" key="5">
    <source>
        <dbReference type="ARBA" id="ARBA00022692"/>
    </source>
</evidence>
<feature type="transmembrane region" description="Helical" evidence="8">
    <location>
        <begin position="309"/>
        <end position="325"/>
    </location>
</feature>
<dbReference type="AlphaFoldDB" id="A0A2H0C2G4"/>
<evidence type="ECO:0000313" key="11">
    <source>
        <dbReference type="Proteomes" id="UP000229699"/>
    </source>
</evidence>
<organism evidence="10 11">
    <name type="scientific">Candidatus Roizmanbacteria bacterium CG22_combo_CG10-13_8_21_14_all_34_12</name>
    <dbReference type="NCBI Taxonomy" id="1974860"/>
    <lineage>
        <taxon>Bacteria</taxon>
        <taxon>Candidatus Roizmaniibacteriota</taxon>
    </lineage>
</organism>
<evidence type="ECO:0000256" key="7">
    <source>
        <dbReference type="ARBA" id="ARBA00023136"/>
    </source>
</evidence>
<dbReference type="Proteomes" id="UP000229699">
    <property type="component" value="Unassembled WGS sequence"/>
</dbReference>
<keyword evidence="6 8" id="KW-1133">Transmembrane helix</keyword>
<evidence type="ECO:0000259" key="9">
    <source>
        <dbReference type="Pfam" id="PF02366"/>
    </source>
</evidence>
<dbReference type="PANTHER" id="PTHR33908:SF11">
    <property type="entry name" value="MEMBRANE PROTEIN"/>
    <property type="match status" value="1"/>
</dbReference>
<keyword evidence="7 8" id="KW-0472">Membrane</keyword>